<keyword evidence="1" id="KW-0812">Transmembrane</keyword>
<keyword evidence="1" id="KW-0472">Membrane</keyword>
<feature type="domain" description="Band 7" evidence="2">
    <location>
        <begin position="119"/>
        <end position="313"/>
    </location>
</feature>
<name>A0A813GDV1_POLGL</name>
<evidence type="ECO:0000313" key="3">
    <source>
        <dbReference type="EMBL" id="CAE8623203.1"/>
    </source>
</evidence>
<evidence type="ECO:0000313" key="4">
    <source>
        <dbReference type="Proteomes" id="UP000654075"/>
    </source>
</evidence>
<comment type="caution">
    <text evidence="3">The sequence shown here is derived from an EMBL/GenBank/DDBJ whole genome shotgun (WGS) entry which is preliminary data.</text>
</comment>
<dbReference type="InterPro" id="IPR001107">
    <property type="entry name" value="Band_7"/>
</dbReference>
<reference evidence="3" key="1">
    <citation type="submission" date="2021-02" db="EMBL/GenBank/DDBJ databases">
        <authorList>
            <person name="Dougan E. K."/>
            <person name="Rhodes N."/>
            <person name="Thang M."/>
            <person name="Chan C."/>
        </authorList>
    </citation>
    <scope>NUCLEOTIDE SEQUENCE</scope>
</reference>
<dbReference type="Proteomes" id="UP000654075">
    <property type="component" value="Unassembled WGS sequence"/>
</dbReference>
<proteinExistence type="predicted"/>
<accession>A0A813GDV1</accession>
<evidence type="ECO:0000259" key="2">
    <source>
        <dbReference type="Pfam" id="PF01145"/>
    </source>
</evidence>
<keyword evidence="1" id="KW-1133">Transmembrane helix</keyword>
<protein>
    <recommendedName>
        <fullName evidence="2">Band 7 domain-containing protein</fullName>
    </recommendedName>
</protein>
<dbReference type="AlphaFoldDB" id="A0A813GDV1"/>
<feature type="transmembrane region" description="Helical" evidence="1">
    <location>
        <begin position="90"/>
        <end position="112"/>
    </location>
</feature>
<organism evidence="3 4">
    <name type="scientific">Polarella glacialis</name>
    <name type="common">Dinoflagellate</name>
    <dbReference type="NCBI Taxonomy" id="89957"/>
    <lineage>
        <taxon>Eukaryota</taxon>
        <taxon>Sar</taxon>
        <taxon>Alveolata</taxon>
        <taxon>Dinophyceae</taxon>
        <taxon>Suessiales</taxon>
        <taxon>Suessiaceae</taxon>
        <taxon>Polarella</taxon>
    </lineage>
</organism>
<dbReference type="EMBL" id="CAJNNV010028129">
    <property type="protein sequence ID" value="CAE8623203.1"/>
    <property type="molecule type" value="Genomic_DNA"/>
</dbReference>
<gene>
    <name evidence="3" type="ORF">PGLA1383_LOCUS40509</name>
</gene>
<dbReference type="Pfam" id="PF01145">
    <property type="entry name" value="Band_7"/>
    <property type="match status" value="1"/>
</dbReference>
<sequence length="408" mass="46075">MDVLFVPGPLMWPPSQPIGKLSKYEVYIDGWVREFTDSLHENRLLIAFRAQTFASLLSASPQFLPHRCCRPRCLASDEPFSRMGLEDIQIFKFCGCCLCCGLTIFAIVAMAVSFKSMEQGKYGIPFYWQSQSIGAEVVAKPGMMFVGLGNELFFYPSTFQTMYFVTGTQGIGGISDDVEDVSRPIIRSPIRARSADGLEMIMSVSFQWRLEPQSLIPLYTILGETMYRDEFVRFAQAALIQACTYFPADTFFTNRNNITNSMMEVLTASFQQPELGLQAEIQGLQLREVDLPDAFDKEIASTQEQMQEVEVAMADRDRETIAMERKQIVATEKVLEMLQGAAAAAEKVRLDNEAQREQLLIYQERQAASNAEILAKFAGDPDPFTRLFDLMKIRAFDGHDSSHMMVNM</sequence>
<keyword evidence="4" id="KW-1185">Reference proteome</keyword>
<evidence type="ECO:0000256" key="1">
    <source>
        <dbReference type="SAM" id="Phobius"/>
    </source>
</evidence>